<reference evidence="2" key="1">
    <citation type="journal article" date="2020" name="New Phytol.">
        <title>Comparative genomics reveals dynamic genome evolution in host specialist ectomycorrhizal fungi.</title>
        <authorList>
            <person name="Lofgren L.A."/>
            <person name="Nguyen N.H."/>
            <person name="Vilgalys R."/>
            <person name="Ruytinx J."/>
            <person name="Liao H.L."/>
            <person name="Branco S."/>
            <person name="Kuo A."/>
            <person name="LaButti K."/>
            <person name="Lipzen A."/>
            <person name="Andreopoulos W."/>
            <person name="Pangilinan J."/>
            <person name="Riley R."/>
            <person name="Hundley H."/>
            <person name="Na H."/>
            <person name="Barry K."/>
            <person name="Grigoriev I.V."/>
            <person name="Stajich J.E."/>
            <person name="Kennedy P.G."/>
        </authorList>
    </citation>
    <scope>NUCLEOTIDE SEQUENCE</scope>
    <source>
        <strain evidence="2">FC203</strain>
    </source>
</reference>
<dbReference type="EMBL" id="JABBWK010000051">
    <property type="protein sequence ID" value="KAG1896893.1"/>
    <property type="molecule type" value="Genomic_DNA"/>
</dbReference>
<comment type="caution">
    <text evidence="2">The sequence shown here is derived from an EMBL/GenBank/DDBJ whole genome shotgun (WGS) entry which is preliminary data.</text>
</comment>
<keyword evidence="4" id="KW-1185">Reference proteome</keyword>
<gene>
    <name evidence="3" type="ORF">F5891DRAFT_1051540</name>
    <name evidence="2" type="ORF">F5891DRAFT_1084854</name>
</gene>
<protein>
    <submittedName>
        <fullName evidence="2">Uncharacterized protein</fullName>
    </submittedName>
</protein>
<name>A0AAD4HBY3_9AGAM</name>
<keyword evidence="1" id="KW-0732">Signal</keyword>
<evidence type="ECO:0000256" key="1">
    <source>
        <dbReference type="SAM" id="SignalP"/>
    </source>
</evidence>
<dbReference type="Proteomes" id="UP001195769">
    <property type="component" value="Unassembled WGS sequence"/>
</dbReference>
<dbReference type="AlphaFoldDB" id="A0AAD4HBY3"/>
<feature type="chain" id="PRO_5042441208" evidence="1">
    <location>
        <begin position="16"/>
        <end position="122"/>
    </location>
</feature>
<feature type="non-terminal residue" evidence="2">
    <location>
        <position position="1"/>
    </location>
</feature>
<organism evidence="2 4">
    <name type="scientific">Suillus fuscotomentosus</name>
    <dbReference type="NCBI Taxonomy" id="1912939"/>
    <lineage>
        <taxon>Eukaryota</taxon>
        <taxon>Fungi</taxon>
        <taxon>Dikarya</taxon>
        <taxon>Basidiomycota</taxon>
        <taxon>Agaricomycotina</taxon>
        <taxon>Agaricomycetes</taxon>
        <taxon>Agaricomycetidae</taxon>
        <taxon>Boletales</taxon>
        <taxon>Suillineae</taxon>
        <taxon>Suillaceae</taxon>
        <taxon>Suillus</taxon>
    </lineage>
</organism>
<proteinExistence type="predicted"/>
<dbReference type="GeneID" id="64656799"/>
<evidence type="ECO:0000313" key="4">
    <source>
        <dbReference type="Proteomes" id="UP001195769"/>
    </source>
</evidence>
<dbReference type="RefSeq" id="XP_041222469.1">
    <property type="nucleotide sequence ID" value="XM_041362501.1"/>
</dbReference>
<dbReference type="EMBL" id="JABBWK010000289">
    <property type="protein sequence ID" value="KAG1885927.1"/>
    <property type="molecule type" value="Genomic_DNA"/>
</dbReference>
<evidence type="ECO:0000313" key="2">
    <source>
        <dbReference type="EMBL" id="KAG1885927.1"/>
    </source>
</evidence>
<feature type="signal peptide" evidence="1">
    <location>
        <begin position="1"/>
        <end position="15"/>
    </location>
</feature>
<accession>A0AAD4HBY3</accession>
<sequence>KVALLLRLQLELVLGNSECARIAGSFMDAWPPNDIDDFYHRSLGRKQLQSPSVEAYGNGVKRRELAISTELAVSSVHRLYTDVEAIIEHRPQGCRHPARASQTSLKLDVTNASQAIVFVDTI</sequence>
<evidence type="ECO:0000313" key="3">
    <source>
        <dbReference type="EMBL" id="KAG1896893.1"/>
    </source>
</evidence>